<reference evidence="2 3" key="1">
    <citation type="submission" date="2020-06" db="EMBL/GenBank/DDBJ databases">
        <title>Taxonomy, biology and ecology of Rhodococcus bacteria occurring in California pistachio and other woody hosts as revealed by genome sequence analyses.</title>
        <authorList>
            <person name="Gai Y."/>
            <person name="Riely B."/>
        </authorList>
    </citation>
    <scope>NUCLEOTIDE SEQUENCE [LARGE SCALE GENOMIC DNA]</scope>
    <source>
        <strain evidence="2 3">BP-284</strain>
    </source>
</reference>
<keyword evidence="1" id="KW-0812">Transmembrane</keyword>
<keyword evidence="3" id="KW-1185">Reference proteome</keyword>
<dbReference type="EMBL" id="JABUKG010000001">
    <property type="protein sequence ID" value="MBY6319276.1"/>
    <property type="molecule type" value="Genomic_DNA"/>
</dbReference>
<comment type="caution">
    <text evidence="2">The sequence shown here is derived from an EMBL/GenBank/DDBJ whole genome shotgun (WGS) entry which is preliminary data.</text>
</comment>
<dbReference type="RefSeq" id="WP_068101419.1">
    <property type="nucleotide sequence ID" value="NZ_JABUKE010000001.1"/>
</dbReference>
<evidence type="ECO:0000256" key="1">
    <source>
        <dbReference type="SAM" id="Phobius"/>
    </source>
</evidence>
<proteinExistence type="predicted"/>
<protein>
    <submittedName>
        <fullName evidence="2">Uncharacterized protein</fullName>
    </submittedName>
</protein>
<keyword evidence="1" id="KW-0472">Membrane</keyword>
<organism evidence="2 3">
    <name type="scientific">Rhodococcoides kroppenstedtii</name>
    <dbReference type="NCBI Taxonomy" id="293050"/>
    <lineage>
        <taxon>Bacteria</taxon>
        <taxon>Bacillati</taxon>
        <taxon>Actinomycetota</taxon>
        <taxon>Actinomycetes</taxon>
        <taxon>Mycobacteriales</taxon>
        <taxon>Nocardiaceae</taxon>
        <taxon>Rhodococcoides</taxon>
    </lineage>
</organism>
<keyword evidence="1" id="KW-1133">Transmembrane helix</keyword>
<evidence type="ECO:0000313" key="2">
    <source>
        <dbReference type="EMBL" id="MBY6319276.1"/>
    </source>
</evidence>
<accession>A0ABS7NMQ7</accession>
<feature type="transmembrane region" description="Helical" evidence="1">
    <location>
        <begin position="21"/>
        <end position="39"/>
    </location>
</feature>
<dbReference type="Proteomes" id="UP001520140">
    <property type="component" value="Unassembled WGS sequence"/>
</dbReference>
<sequence>MVAAILPTLGLIRAVDLGRGIAALIVILVGAAIAVSMLLHDPSATRVGLSAFLFTPVVAGEAVRHLRLQYR</sequence>
<gene>
    <name evidence="2" type="ORF">HQ605_00400</name>
</gene>
<name>A0ABS7NMQ7_9NOCA</name>
<evidence type="ECO:0000313" key="3">
    <source>
        <dbReference type="Proteomes" id="UP001520140"/>
    </source>
</evidence>